<sequence length="71" mass="7774">MPVRLSSGSLPTTRRWAHLVVVSVESDRRKIVRDAWSARHCAEDRSAMIGLSVIRGLALAILAVLILVALI</sequence>
<name>A0A6F8XWY4_9ACTN</name>
<keyword evidence="1" id="KW-0472">Membrane</keyword>
<keyword evidence="1" id="KW-1133">Transmembrane helix</keyword>
<gene>
    <name evidence="2" type="ORF">Pflav_047820</name>
</gene>
<proteinExistence type="predicted"/>
<organism evidence="2 3">
    <name type="scientific">Phytohabitans flavus</name>
    <dbReference type="NCBI Taxonomy" id="1076124"/>
    <lineage>
        <taxon>Bacteria</taxon>
        <taxon>Bacillati</taxon>
        <taxon>Actinomycetota</taxon>
        <taxon>Actinomycetes</taxon>
        <taxon>Micromonosporales</taxon>
        <taxon>Micromonosporaceae</taxon>
    </lineage>
</organism>
<evidence type="ECO:0000313" key="3">
    <source>
        <dbReference type="Proteomes" id="UP000502508"/>
    </source>
</evidence>
<dbReference type="Proteomes" id="UP000502508">
    <property type="component" value="Chromosome"/>
</dbReference>
<evidence type="ECO:0000313" key="2">
    <source>
        <dbReference type="EMBL" id="BCB78372.1"/>
    </source>
</evidence>
<keyword evidence="1" id="KW-0812">Transmembrane</keyword>
<dbReference type="AlphaFoldDB" id="A0A6F8XWY4"/>
<dbReference type="EMBL" id="AP022870">
    <property type="protein sequence ID" value="BCB78372.1"/>
    <property type="molecule type" value="Genomic_DNA"/>
</dbReference>
<reference evidence="2 3" key="1">
    <citation type="submission" date="2020-03" db="EMBL/GenBank/DDBJ databases">
        <title>Whole genome shotgun sequence of Phytohabitans flavus NBRC 107702.</title>
        <authorList>
            <person name="Komaki H."/>
            <person name="Tamura T."/>
        </authorList>
    </citation>
    <scope>NUCLEOTIDE SEQUENCE [LARGE SCALE GENOMIC DNA]</scope>
    <source>
        <strain evidence="2 3">NBRC 107702</strain>
    </source>
</reference>
<reference evidence="2 3" key="2">
    <citation type="submission" date="2020-03" db="EMBL/GenBank/DDBJ databases">
        <authorList>
            <person name="Ichikawa N."/>
            <person name="Kimura A."/>
            <person name="Kitahashi Y."/>
            <person name="Uohara A."/>
        </authorList>
    </citation>
    <scope>NUCLEOTIDE SEQUENCE [LARGE SCALE GENOMIC DNA]</scope>
    <source>
        <strain evidence="2 3">NBRC 107702</strain>
    </source>
</reference>
<feature type="transmembrane region" description="Helical" evidence="1">
    <location>
        <begin position="47"/>
        <end position="70"/>
    </location>
</feature>
<dbReference type="KEGG" id="pfla:Pflav_047820"/>
<keyword evidence="3" id="KW-1185">Reference proteome</keyword>
<evidence type="ECO:0000256" key="1">
    <source>
        <dbReference type="SAM" id="Phobius"/>
    </source>
</evidence>
<accession>A0A6F8XWY4</accession>
<protein>
    <submittedName>
        <fullName evidence="2">Uncharacterized protein</fullName>
    </submittedName>
</protein>